<dbReference type="Proteomes" id="UP000190130">
    <property type="component" value="Unassembled WGS sequence"/>
</dbReference>
<evidence type="ECO:0000259" key="2">
    <source>
        <dbReference type="Pfam" id="PF06381"/>
    </source>
</evidence>
<evidence type="ECO:0000313" key="4">
    <source>
        <dbReference type="Proteomes" id="UP000190130"/>
    </source>
</evidence>
<dbReference type="NCBIfam" id="TIGR01555">
    <property type="entry name" value="phge_rel_HI1409"/>
    <property type="match status" value="1"/>
</dbReference>
<dbReference type="OrthoDB" id="7491028at2"/>
<dbReference type="AlphaFoldDB" id="A0A1T5FLT3"/>
<dbReference type="InterPro" id="IPR006445">
    <property type="entry name" value="Phage-assoc_HI1409"/>
</dbReference>
<accession>A0A1T5FLT3</accession>
<name>A0A1T5FLT3_9HYPH</name>
<protein>
    <recommendedName>
        <fullName evidence="2">Anti-CBASS protein Acb1-like N-terminal domain-containing protein</fullName>
    </recommendedName>
</protein>
<dbReference type="InterPro" id="IPR024459">
    <property type="entry name" value="Acb1-like_N"/>
</dbReference>
<evidence type="ECO:0000256" key="1">
    <source>
        <dbReference type="SAM" id="MobiDB-lite"/>
    </source>
</evidence>
<feature type="domain" description="Anti-CBASS protein Acb1-like N-terminal" evidence="2">
    <location>
        <begin position="36"/>
        <end position="380"/>
    </location>
</feature>
<reference evidence="3 4" key="1">
    <citation type="submission" date="2017-02" db="EMBL/GenBank/DDBJ databases">
        <authorList>
            <person name="Peterson S.W."/>
        </authorList>
    </citation>
    <scope>NUCLEOTIDE SEQUENCE [LARGE SCALE GENOMIC DNA]</scope>
    <source>
        <strain evidence="3 4">DSM 9653</strain>
    </source>
</reference>
<evidence type="ECO:0000313" key="3">
    <source>
        <dbReference type="EMBL" id="SKB97048.1"/>
    </source>
</evidence>
<organism evidence="3 4">
    <name type="scientific">Bosea thiooxidans</name>
    <dbReference type="NCBI Taxonomy" id="53254"/>
    <lineage>
        <taxon>Bacteria</taxon>
        <taxon>Pseudomonadati</taxon>
        <taxon>Pseudomonadota</taxon>
        <taxon>Alphaproteobacteria</taxon>
        <taxon>Hyphomicrobiales</taxon>
        <taxon>Boseaceae</taxon>
        <taxon>Bosea</taxon>
    </lineage>
</organism>
<sequence length="443" mass="48559">MALTSDTLMNLTSGLGTIRDKVTGSMFTLPLLDKGQVDNAYRGDWIARKIVDVPAFDETREWRDWQAKKPQIEKLEAEEARLGVQSKVARARKLARLYGGAVLFIGTGDADPMQPLVPERVKAGGLKYLHVFSRHEMIAGELDQDPLSPFYGEPIKYTLAGKTSMVDVHPSRVVRFVGAELPDRVMAYDGWGDTVLQAVYDAVMQAGSAAAAIAAMLQEAKVDIVKVPGFMESLATEEYRSRILQRYQLANTGKSITNTLMLDGDEEWSSKQISFATLPEVLNTYLQIASGAADIPATRLLGQTPGGLQSTGQSDIRNYYDRISAGQNLELRPALSRLDEVLIRSALGSRPADVHYTWAPLWQMTEPEKADVFAKKAKGVKDVADTGLIPDPAFARGVQNMFVEDGTFPGLDAALDEFGDEPDDKDADEEAERLNAEQQGASE</sequence>
<feature type="region of interest" description="Disordered" evidence="1">
    <location>
        <begin position="412"/>
        <end position="443"/>
    </location>
</feature>
<dbReference type="EMBL" id="FUYX01000009">
    <property type="protein sequence ID" value="SKB97048.1"/>
    <property type="molecule type" value="Genomic_DNA"/>
</dbReference>
<dbReference type="Pfam" id="PF06381">
    <property type="entry name" value="Phage_portal_3"/>
    <property type="match status" value="1"/>
</dbReference>
<feature type="compositionally biased region" description="Acidic residues" evidence="1">
    <location>
        <begin position="414"/>
        <end position="431"/>
    </location>
</feature>
<gene>
    <name evidence="3" type="ORF">SAMN05660750_03338</name>
</gene>
<proteinExistence type="predicted"/>